<protein>
    <submittedName>
        <fullName evidence="2">Uncharacterized protein</fullName>
    </submittedName>
</protein>
<keyword evidence="3" id="KW-1185">Reference proteome</keyword>
<reference evidence="2 3" key="1">
    <citation type="submission" date="2020-08" db="EMBL/GenBank/DDBJ databases">
        <title>Sequencing the genomes of 1000 actinobacteria strains.</title>
        <authorList>
            <person name="Klenk H.-P."/>
        </authorList>
    </citation>
    <scope>NUCLEOTIDE SEQUENCE [LARGE SCALE GENOMIC DNA]</scope>
    <source>
        <strain evidence="2 3">DSM 45507</strain>
    </source>
</reference>
<name>A0A7W9G4U1_9ACTN</name>
<gene>
    <name evidence="2" type="ORF">HD596_003996</name>
</gene>
<accession>A0A7W9G4U1</accession>
<dbReference type="EMBL" id="JACHMB010000001">
    <property type="protein sequence ID" value="MBB5777240.1"/>
    <property type="molecule type" value="Genomic_DNA"/>
</dbReference>
<evidence type="ECO:0000313" key="2">
    <source>
        <dbReference type="EMBL" id="MBB5777240.1"/>
    </source>
</evidence>
<evidence type="ECO:0000313" key="3">
    <source>
        <dbReference type="Proteomes" id="UP000579153"/>
    </source>
</evidence>
<feature type="region of interest" description="Disordered" evidence="1">
    <location>
        <begin position="125"/>
        <end position="145"/>
    </location>
</feature>
<organism evidence="2 3">
    <name type="scientific">Nonomuraea jabiensis</name>
    <dbReference type="NCBI Taxonomy" id="882448"/>
    <lineage>
        <taxon>Bacteria</taxon>
        <taxon>Bacillati</taxon>
        <taxon>Actinomycetota</taxon>
        <taxon>Actinomycetes</taxon>
        <taxon>Streptosporangiales</taxon>
        <taxon>Streptosporangiaceae</taxon>
        <taxon>Nonomuraea</taxon>
    </lineage>
</organism>
<dbReference type="Proteomes" id="UP000579153">
    <property type="component" value="Unassembled WGS sequence"/>
</dbReference>
<dbReference type="AlphaFoldDB" id="A0A7W9G4U1"/>
<comment type="caution">
    <text evidence="2">The sequence shown here is derived from an EMBL/GenBank/DDBJ whole genome shotgun (WGS) entry which is preliminary data.</text>
</comment>
<evidence type="ECO:0000256" key="1">
    <source>
        <dbReference type="SAM" id="MobiDB-lite"/>
    </source>
</evidence>
<proteinExistence type="predicted"/>
<sequence length="273" mass="30077">MQEFRHGRADGPFVQDHGKAAGDEIGVDGVRGCQPQLLRHVGGCERIDHHLRGSHVERPVVLVDRLHDRQIGADQYEQHGTAGELAIEETLQPALEMRVFGDHEGQLVQHHDAGRVLWNRLGEQPEGAVPGGRSHSFEESGVRQIRGRGVRDKTCELIGERLVGGGEEEAGHAAPVDELLSQARLSHAAAAPHEDGPPWAVTRAHPCEVAAERGQLPLPPDEHAPSRDIQIWLYRIRDNQIWLLSQGPEGQARRNWRAVSQLFGSGSSMGLVW</sequence>